<reference evidence="3 4" key="1">
    <citation type="submission" date="2015-05" db="EMBL/GenBank/DDBJ databases">
        <title>Draft genome sequence of Lampropedia sp. CT6, isolated from the microbial mat of a hot water spring, located at Manikaran, India.</title>
        <authorList>
            <person name="Tripathi C."/>
            <person name="Rani P."/>
            <person name="Mahato N.K."/>
            <person name="Lal R."/>
        </authorList>
    </citation>
    <scope>NUCLEOTIDE SEQUENCE [LARGE SCALE GENOMIC DNA]</scope>
    <source>
        <strain evidence="3 4">CT6</strain>
    </source>
</reference>
<dbReference type="Gene3D" id="3.40.190.10">
    <property type="entry name" value="Periplasmic binding protein-like II"/>
    <property type="match status" value="1"/>
</dbReference>
<dbReference type="EMBL" id="LBNQ01000037">
    <property type="protein sequence ID" value="KKW67124.1"/>
    <property type="molecule type" value="Genomic_DNA"/>
</dbReference>
<dbReference type="PANTHER" id="PTHR42928">
    <property type="entry name" value="TRICARBOXYLATE-BINDING PROTEIN"/>
    <property type="match status" value="1"/>
</dbReference>
<name>A0A0U1PX61_9BURK</name>
<accession>A0A0U1PX61</accession>
<feature type="signal peptide" evidence="2">
    <location>
        <begin position="1"/>
        <end position="15"/>
    </location>
</feature>
<feature type="chain" id="PRO_5012362214" evidence="2">
    <location>
        <begin position="16"/>
        <end position="322"/>
    </location>
</feature>
<dbReference type="AlphaFoldDB" id="A0A0U1PX61"/>
<comment type="caution">
    <text evidence="3">The sequence shown here is derived from an EMBL/GenBank/DDBJ whole genome shotgun (WGS) entry which is preliminary data.</text>
</comment>
<dbReference type="Proteomes" id="UP000050580">
    <property type="component" value="Unassembled WGS sequence"/>
</dbReference>
<dbReference type="STRING" id="1610491.AAV94_12425"/>
<dbReference type="CDD" id="cd13578">
    <property type="entry name" value="PBP2_Bug27"/>
    <property type="match status" value="1"/>
</dbReference>
<proteinExistence type="inferred from homology"/>
<evidence type="ECO:0000256" key="1">
    <source>
        <dbReference type="ARBA" id="ARBA00006987"/>
    </source>
</evidence>
<evidence type="ECO:0000256" key="2">
    <source>
        <dbReference type="SAM" id="SignalP"/>
    </source>
</evidence>
<sequence length="322" mass="33056">MAAASAWLIATPAHAGEAAAASFPQRPITIVVTFAPGGGTDLLARKLAAVLETALGQPVIVDNRPGASGNIGASHVARAEQDGHTLLMVNSSFAINPGVYGPLNFSPSRDFTAVINVGFVPSVIVVPAHSPLQTLADLLQAGRPPADPILFASCGAGTPQHLAGEMLYLASGTAMQQVAYKGCGPALADVAAGHVGVGIVTTSSAAPMLASGRLRALAVTSPARSPQLPQVPTVAEQGVAGYALDQWHGLLAPAGTPPAVIQRLNAILAHALQQPGMRADLQALGYTLTEGPQQSPEAFAELLRADLRRFSRLTARLQLRPQ</sequence>
<dbReference type="PANTHER" id="PTHR42928:SF5">
    <property type="entry name" value="BLR1237 PROTEIN"/>
    <property type="match status" value="1"/>
</dbReference>
<keyword evidence="2" id="KW-0732">Signal</keyword>
<dbReference type="Pfam" id="PF03401">
    <property type="entry name" value="TctC"/>
    <property type="match status" value="1"/>
</dbReference>
<dbReference type="PIRSF" id="PIRSF017082">
    <property type="entry name" value="YflP"/>
    <property type="match status" value="1"/>
</dbReference>
<gene>
    <name evidence="3" type="ORF">AAV94_12425</name>
</gene>
<evidence type="ECO:0000313" key="3">
    <source>
        <dbReference type="EMBL" id="KKW67124.1"/>
    </source>
</evidence>
<dbReference type="SUPFAM" id="SSF53850">
    <property type="entry name" value="Periplasmic binding protein-like II"/>
    <property type="match status" value="1"/>
</dbReference>
<dbReference type="Gene3D" id="3.40.190.150">
    <property type="entry name" value="Bordetella uptake gene, domain 1"/>
    <property type="match status" value="1"/>
</dbReference>
<dbReference type="RefSeq" id="WP_046742528.1">
    <property type="nucleotide sequence ID" value="NZ_LBNQ01000037.1"/>
</dbReference>
<dbReference type="InterPro" id="IPR042100">
    <property type="entry name" value="Bug_dom1"/>
</dbReference>
<keyword evidence="4" id="KW-1185">Reference proteome</keyword>
<organism evidence="3 4">
    <name type="scientific">Lampropedia cohaerens</name>
    <dbReference type="NCBI Taxonomy" id="1610491"/>
    <lineage>
        <taxon>Bacteria</taxon>
        <taxon>Pseudomonadati</taxon>
        <taxon>Pseudomonadota</taxon>
        <taxon>Betaproteobacteria</taxon>
        <taxon>Burkholderiales</taxon>
        <taxon>Comamonadaceae</taxon>
        <taxon>Lampropedia</taxon>
    </lineage>
</organism>
<comment type="similarity">
    <text evidence="1">Belongs to the UPF0065 (bug) family.</text>
</comment>
<dbReference type="InterPro" id="IPR005064">
    <property type="entry name" value="BUG"/>
</dbReference>
<evidence type="ECO:0000313" key="4">
    <source>
        <dbReference type="Proteomes" id="UP000050580"/>
    </source>
</evidence>
<dbReference type="PATRIC" id="fig|1610491.3.peg.2638"/>
<dbReference type="OrthoDB" id="8678477at2"/>
<protein>
    <submittedName>
        <fullName evidence="3">ABC transporter substrate-binding protein</fullName>
    </submittedName>
</protein>